<dbReference type="EMBL" id="CP039352">
    <property type="protein sequence ID" value="QCE03595.1"/>
    <property type="molecule type" value="Genomic_DNA"/>
</dbReference>
<feature type="compositionally biased region" description="Basic residues" evidence="1">
    <location>
        <begin position="72"/>
        <end position="82"/>
    </location>
</feature>
<proteinExistence type="predicted"/>
<evidence type="ECO:0000313" key="3">
    <source>
        <dbReference type="Proteomes" id="UP000501690"/>
    </source>
</evidence>
<gene>
    <name evidence="2" type="ORF">DEO72_LG8g1620</name>
</gene>
<keyword evidence="3" id="KW-1185">Reference proteome</keyword>
<evidence type="ECO:0000313" key="2">
    <source>
        <dbReference type="EMBL" id="QCE03595.1"/>
    </source>
</evidence>
<accession>A0A4D6MUK7</accession>
<sequence length="82" mass="8701">MRDGTVCLPEIESSNDNDPSSITLVTSLVEVVARPPLSKATVHPPPIKGSDVSFTVKCSAMLPPPSKPTAPPHRRTKAMTPL</sequence>
<reference evidence="2 3" key="1">
    <citation type="submission" date="2019-04" db="EMBL/GenBank/DDBJ databases">
        <title>An improved genome assembly and genetic linkage map for asparagus bean, Vigna unguiculata ssp. sesquipedialis.</title>
        <authorList>
            <person name="Xia Q."/>
            <person name="Zhang R."/>
            <person name="Dong Y."/>
        </authorList>
    </citation>
    <scope>NUCLEOTIDE SEQUENCE [LARGE SCALE GENOMIC DNA]</scope>
    <source>
        <tissue evidence="2">Leaf</tissue>
    </source>
</reference>
<name>A0A4D6MUK7_VIGUN</name>
<dbReference type="Proteomes" id="UP000501690">
    <property type="component" value="Linkage Group LG8"/>
</dbReference>
<organism evidence="2 3">
    <name type="scientific">Vigna unguiculata</name>
    <name type="common">Cowpea</name>
    <dbReference type="NCBI Taxonomy" id="3917"/>
    <lineage>
        <taxon>Eukaryota</taxon>
        <taxon>Viridiplantae</taxon>
        <taxon>Streptophyta</taxon>
        <taxon>Embryophyta</taxon>
        <taxon>Tracheophyta</taxon>
        <taxon>Spermatophyta</taxon>
        <taxon>Magnoliopsida</taxon>
        <taxon>eudicotyledons</taxon>
        <taxon>Gunneridae</taxon>
        <taxon>Pentapetalae</taxon>
        <taxon>rosids</taxon>
        <taxon>fabids</taxon>
        <taxon>Fabales</taxon>
        <taxon>Fabaceae</taxon>
        <taxon>Papilionoideae</taxon>
        <taxon>50 kb inversion clade</taxon>
        <taxon>NPAAA clade</taxon>
        <taxon>indigoferoid/millettioid clade</taxon>
        <taxon>Phaseoleae</taxon>
        <taxon>Vigna</taxon>
    </lineage>
</organism>
<dbReference type="AlphaFoldDB" id="A0A4D6MUK7"/>
<evidence type="ECO:0000256" key="1">
    <source>
        <dbReference type="SAM" id="MobiDB-lite"/>
    </source>
</evidence>
<feature type="region of interest" description="Disordered" evidence="1">
    <location>
        <begin position="60"/>
        <end position="82"/>
    </location>
</feature>
<feature type="compositionally biased region" description="Pro residues" evidence="1">
    <location>
        <begin position="62"/>
        <end position="71"/>
    </location>
</feature>
<protein>
    <submittedName>
        <fullName evidence="2">Uncharacterized protein</fullName>
    </submittedName>
</protein>